<evidence type="ECO:0000256" key="3">
    <source>
        <dbReference type="PROSITE-ProRule" id="PRU01091"/>
    </source>
</evidence>
<dbReference type="AlphaFoldDB" id="A0A1E3AXN6"/>
<dbReference type="PROSITE" id="PS51755">
    <property type="entry name" value="OMPR_PHOB"/>
    <property type="match status" value="1"/>
</dbReference>
<feature type="DNA-binding region" description="OmpR/PhoB-type" evidence="3">
    <location>
        <begin position="2"/>
        <end position="113"/>
    </location>
</feature>
<name>A0A1E3AXN6_9FIRM</name>
<evidence type="ECO:0000256" key="2">
    <source>
        <dbReference type="ARBA" id="ARBA00023125"/>
    </source>
</evidence>
<dbReference type="Gene3D" id="1.10.10.10">
    <property type="entry name" value="Winged helix-like DNA-binding domain superfamily/Winged helix DNA-binding domain"/>
    <property type="match status" value="1"/>
</dbReference>
<protein>
    <submittedName>
        <fullName evidence="6">Bacterial transcriptional activator domain protein</fullName>
    </submittedName>
</protein>
<dbReference type="Proteomes" id="UP000094067">
    <property type="component" value="Unassembled WGS sequence"/>
</dbReference>
<evidence type="ECO:0000259" key="4">
    <source>
        <dbReference type="PROSITE" id="PS51755"/>
    </source>
</evidence>
<organism evidence="6 8">
    <name type="scientific">Eisenbergiella tayi</name>
    <dbReference type="NCBI Taxonomy" id="1432052"/>
    <lineage>
        <taxon>Bacteria</taxon>
        <taxon>Bacillati</taxon>
        <taxon>Bacillota</taxon>
        <taxon>Clostridia</taxon>
        <taxon>Lachnospirales</taxon>
        <taxon>Lachnospiraceae</taxon>
        <taxon>Eisenbergiella</taxon>
    </lineage>
</organism>
<sequence length="421" mass="48684">MNRRLEDKTILKVNMLGGFSLVYGNKPVPNNYSGTSKMMQLFQILLYAGREGISRGELIDRLYGREDLEDAGATLRVNIYRLRKYIQKLKCFENDDCIWFQEGVYRWNYTAVPLERDTDHFNTTAEAALKEENPEIKMELLKEACRMYRGEFLPELAGEEWVAIESCKYQKLYVDCINEAAVLLKENGQFAELLELSSQASSIYYFEEYYLMQIDCLMALGRYKEAMEIYETAAAFYFEELGLEPSEEMLDRFRQMRDKIHYNASVISDIKHGLQEGENNNGAYFCSYPGFVDCYHIVCRMSERSGQPAFLMLCTLVDSEDVPLTEEARLGNYMDKLKSAIRSALRRGDSFTRYGNNQFLVLLVGIKQENCAITQSRITNCFLSYGLRGKISVRYEIYPATEEEGTAGNLLFHQNNDWQNA</sequence>
<dbReference type="GO" id="GO:0006355">
    <property type="term" value="P:regulation of DNA-templated transcription"/>
    <property type="evidence" value="ECO:0007669"/>
    <property type="project" value="InterPro"/>
</dbReference>
<dbReference type="InterPro" id="IPR036388">
    <property type="entry name" value="WH-like_DNA-bd_sf"/>
</dbReference>
<accession>A0A1E3AXN6</accession>
<reference evidence="7 8" key="1">
    <citation type="submission" date="2016-07" db="EMBL/GenBank/DDBJ databases">
        <title>Characterization of isolates of Eisenbergiella tayi derived from blood cultures, using whole genome sequencing.</title>
        <authorList>
            <person name="Burdz T."/>
            <person name="Wiebe D."/>
            <person name="Huynh C."/>
            <person name="Bernard K."/>
        </authorList>
    </citation>
    <scope>NUCLEOTIDE SEQUENCE [LARGE SCALE GENOMIC DNA]</scope>
    <source>
        <strain evidence="5 7">NML 110608</strain>
        <strain evidence="6 8">NML 120489</strain>
    </source>
</reference>
<dbReference type="Proteomes" id="UP000095003">
    <property type="component" value="Unassembled WGS sequence"/>
</dbReference>
<evidence type="ECO:0000256" key="1">
    <source>
        <dbReference type="ARBA" id="ARBA00005820"/>
    </source>
</evidence>
<feature type="domain" description="OmpR/PhoB-type" evidence="4">
    <location>
        <begin position="2"/>
        <end position="113"/>
    </location>
</feature>
<comment type="caution">
    <text evidence="6">The sequence shown here is derived from an EMBL/GenBank/DDBJ whole genome shotgun (WGS) entry which is preliminary data.</text>
</comment>
<dbReference type="Pfam" id="PF03704">
    <property type="entry name" value="BTAD"/>
    <property type="match status" value="1"/>
</dbReference>
<evidence type="ECO:0000313" key="8">
    <source>
        <dbReference type="Proteomes" id="UP000095003"/>
    </source>
</evidence>
<comment type="similarity">
    <text evidence="1">Belongs to the AfsR/DnrI/RedD regulatory family.</text>
</comment>
<dbReference type="InterPro" id="IPR001867">
    <property type="entry name" value="OmpR/PhoB-type_DNA-bd"/>
</dbReference>
<dbReference type="PANTHER" id="PTHR35807:SF2">
    <property type="entry name" value="TRANSCRIPTIONAL ACTIVATOR DOMAIN"/>
    <property type="match status" value="1"/>
</dbReference>
<dbReference type="EMBL" id="MCGI01000001">
    <property type="protein sequence ID" value="ODM12946.1"/>
    <property type="molecule type" value="Genomic_DNA"/>
</dbReference>
<evidence type="ECO:0000313" key="7">
    <source>
        <dbReference type="Proteomes" id="UP000094067"/>
    </source>
</evidence>
<dbReference type="Pfam" id="PF00486">
    <property type="entry name" value="Trans_reg_C"/>
    <property type="match status" value="1"/>
</dbReference>
<dbReference type="GO" id="GO:0000160">
    <property type="term" value="P:phosphorelay signal transduction system"/>
    <property type="evidence" value="ECO:0007669"/>
    <property type="project" value="InterPro"/>
</dbReference>
<proteinExistence type="inferred from homology"/>
<dbReference type="InterPro" id="IPR011990">
    <property type="entry name" value="TPR-like_helical_dom_sf"/>
</dbReference>
<gene>
    <name evidence="6" type="ORF">BEH84_00661</name>
    <name evidence="5" type="ORF">BEI61_01901</name>
</gene>
<dbReference type="GeneID" id="93299176"/>
<dbReference type="InterPro" id="IPR005158">
    <property type="entry name" value="BTAD"/>
</dbReference>
<dbReference type="SUPFAM" id="SSF48452">
    <property type="entry name" value="TPR-like"/>
    <property type="match status" value="1"/>
</dbReference>
<dbReference type="SUPFAM" id="SSF46894">
    <property type="entry name" value="C-terminal effector domain of the bipartite response regulators"/>
    <property type="match status" value="1"/>
</dbReference>
<dbReference type="InterPro" id="IPR051677">
    <property type="entry name" value="AfsR-DnrI-RedD_regulator"/>
</dbReference>
<dbReference type="GO" id="GO:0003677">
    <property type="term" value="F:DNA binding"/>
    <property type="evidence" value="ECO:0007669"/>
    <property type="project" value="UniProtKB-UniRule"/>
</dbReference>
<evidence type="ECO:0000313" key="5">
    <source>
        <dbReference type="EMBL" id="ODM06012.1"/>
    </source>
</evidence>
<dbReference type="SMART" id="SM01043">
    <property type="entry name" value="BTAD"/>
    <property type="match status" value="1"/>
</dbReference>
<dbReference type="Gene3D" id="1.25.40.10">
    <property type="entry name" value="Tetratricopeptide repeat domain"/>
    <property type="match status" value="1"/>
</dbReference>
<dbReference type="InterPro" id="IPR016032">
    <property type="entry name" value="Sig_transdc_resp-reg_C-effctor"/>
</dbReference>
<keyword evidence="2 3" id="KW-0238">DNA-binding</keyword>
<dbReference type="PANTHER" id="PTHR35807">
    <property type="entry name" value="TRANSCRIPTIONAL REGULATOR REDD-RELATED"/>
    <property type="match status" value="1"/>
</dbReference>
<dbReference type="PATRIC" id="fig|1432052.3.peg.728"/>
<dbReference type="EMBL" id="MCGH01000002">
    <property type="protein sequence ID" value="ODM06012.1"/>
    <property type="molecule type" value="Genomic_DNA"/>
</dbReference>
<dbReference type="RefSeq" id="WP_009254439.1">
    <property type="nucleotide sequence ID" value="NZ_DAWDRA010000127.1"/>
</dbReference>
<evidence type="ECO:0000313" key="6">
    <source>
        <dbReference type="EMBL" id="ODM12946.1"/>
    </source>
</evidence>